<sequence length="98" mass="10544">MKIENTGKAYVPTPVQDARAPAARGKTEAQSGSDSVQLSPLATLMKKAESAISSSPEIDQKRVDEIRQAIAEGRFKIDSSRIADGLINSVRDMLESRG</sequence>
<keyword evidence="11" id="KW-0282">Flagellum</keyword>
<comment type="similarity">
    <text evidence="1">Belongs to the FlgM family.</text>
</comment>
<dbReference type="Pfam" id="PF04316">
    <property type="entry name" value="FlgM"/>
    <property type="match status" value="1"/>
</dbReference>
<evidence type="ECO:0000256" key="5">
    <source>
        <dbReference type="ARBA" id="ARBA00023015"/>
    </source>
</evidence>
<keyword evidence="11" id="KW-0969">Cilium</keyword>
<dbReference type="InterPro" id="IPR007412">
    <property type="entry name" value="FlgM"/>
</dbReference>
<evidence type="ECO:0000256" key="8">
    <source>
        <dbReference type="ARBA" id="ARBA00030117"/>
    </source>
</evidence>
<dbReference type="AlphaFoldDB" id="A0A140ID40"/>
<gene>
    <name evidence="11" type="ORF">AC731_001100</name>
</gene>
<organism evidence="11 12">
    <name type="scientific">Thauera humireducens</name>
    <dbReference type="NCBI Taxonomy" id="1134435"/>
    <lineage>
        <taxon>Bacteria</taxon>
        <taxon>Pseudomonadati</taxon>
        <taxon>Pseudomonadota</taxon>
        <taxon>Betaproteobacteria</taxon>
        <taxon>Rhodocyclales</taxon>
        <taxon>Zoogloeaceae</taxon>
        <taxon>Thauera</taxon>
    </lineage>
</organism>
<dbReference type="Proteomes" id="UP000036902">
    <property type="component" value="Chromosome"/>
</dbReference>
<name>A0A140ID40_9RHOO</name>
<accession>A0A140ID40</accession>
<evidence type="ECO:0000313" key="11">
    <source>
        <dbReference type="EMBL" id="AMO35665.1"/>
    </source>
</evidence>
<keyword evidence="6" id="KW-0804">Transcription</keyword>
<dbReference type="GO" id="GO:0044781">
    <property type="term" value="P:bacterial-type flagellum organization"/>
    <property type="evidence" value="ECO:0007669"/>
    <property type="project" value="UniProtKB-KW"/>
</dbReference>
<evidence type="ECO:0000256" key="9">
    <source>
        <dbReference type="SAM" id="MobiDB-lite"/>
    </source>
</evidence>
<evidence type="ECO:0000256" key="7">
    <source>
        <dbReference type="ARBA" id="ARBA00024739"/>
    </source>
</evidence>
<evidence type="ECO:0000259" key="10">
    <source>
        <dbReference type="Pfam" id="PF04316"/>
    </source>
</evidence>
<reference evidence="12" key="1">
    <citation type="submission" date="2016-03" db="EMBL/GenBank/DDBJ databases">
        <authorList>
            <person name="Ma C."/>
            <person name="Zhou S."/>
            <person name="Yang G."/>
        </authorList>
    </citation>
    <scope>NUCLEOTIDE SEQUENCE [LARGE SCALE GENOMIC DNA]</scope>
    <source>
        <strain evidence="12">SgZ-1</strain>
    </source>
</reference>
<evidence type="ECO:0000256" key="1">
    <source>
        <dbReference type="ARBA" id="ARBA00005322"/>
    </source>
</evidence>
<keyword evidence="12" id="KW-1185">Reference proteome</keyword>
<feature type="region of interest" description="Disordered" evidence="9">
    <location>
        <begin position="1"/>
        <end position="36"/>
    </location>
</feature>
<comment type="function">
    <text evidence="7">Responsible for the coupling of flagellin expression to flagellar assembly by preventing expression of the flagellin genes when a component of the middle class of proteins is defective. It negatively regulates flagellar genes by inhibiting the activity of FliA by directly binding to FliA.</text>
</comment>
<dbReference type="NCBIfam" id="TIGR03824">
    <property type="entry name" value="FlgM_jcvi"/>
    <property type="match status" value="1"/>
</dbReference>
<proteinExistence type="inferred from homology"/>
<dbReference type="InterPro" id="IPR035890">
    <property type="entry name" value="Anti-sigma-28_factor_FlgM_sf"/>
</dbReference>
<dbReference type="EMBL" id="CP014646">
    <property type="protein sequence ID" value="AMO35665.1"/>
    <property type="molecule type" value="Genomic_DNA"/>
</dbReference>
<dbReference type="GO" id="GO:0045892">
    <property type="term" value="P:negative regulation of DNA-templated transcription"/>
    <property type="evidence" value="ECO:0007669"/>
    <property type="project" value="InterPro"/>
</dbReference>
<keyword evidence="4" id="KW-1005">Bacterial flagellum biogenesis</keyword>
<protein>
    <recommendedName>
        <fullName evidence="2">Negative regulator of flagellin synthesis</fullName>
    </recommendedName>
    <alternativeName>
        <fullName evidence="8">Anti-sigma-28 factor</fullName>
    </alternativeName>
</protein>
<feature type="domain" description="Anti-sigma-28 factor FlgM C-terminal" evidence="10">
    <location>
        <begin position="34"/>
        <end position="88"/>
    </location>
</feature>
<dbReference type="SUPFAM" id="SSF101498">
    <property type="entry name" value="Anti-sigma factor FlgM"/>
    <property type="match status" value="1"/>
</dbReference>
<keyword evidence="3" id="KW-0678">Repressor</keyword>
<evidence type="ECO:0000313" key="12">
    <source>
        <dbReference type="Proteomes" id="UP000036902"/>
    </source>
</evidence>
<dbReference type="STRING" id="1134435.AC731_001100"/>
<evidence type="ECO:0000256" key="6">
    <source>
        <dbReference type="ARBA" id="ARBA00023163"/>
    </source>
</evidence>
<dbReference type="RefSeq" id="WP_004264577.1">
    <property type="nucleotide sequence ID" value="NZ_CP014646.1"/>
</dbReference>
<evidence type="ECO:0000256" key="3">
    <source>
        <dbReference type="ARBA" id="ARBA00022491"/>
    </source>
</evidence>
<dbReference type="InterPro" id="IPR031316">
    <property type="entry name" value="FlgM_C"/>
</dbReference>
<evidence type="ECO:0000256" key="2">
    <source>
        <dbReference type="ARBA" id="ARBA00017823"/>
    </source>
</evidence>
<dbReference type="KEGG" id="thu:AC731_001100"/>
<evidence type="ECO:0000256" key="4">
    <source>
        <dbReference type="ARBA" id="ARBA00022795"/>
    </source>
</evidence>
<keyword evidence="11" id="KW-0966">Cell projection</keyword>
<keyword evidence="5" id="KW-0805">Transcription regulation</keyword>